<evidence type="ECO:0000313" key="3">
    <source>
        <dbReference type="EMBL" id="GIJ06426.1"/>
    </source>
</evidence>
<dbReference type="PANTHER" id="PTHR46268">
    <property type="entry name" value="STRESS RESPONSE PROTEIN NHAX"/>
    <property type="match status" value="1"/>
</dbReference>
<comment type="similarity">
    <text evidence="1">Belongs to the universal stress protein A family.</text>
</comment>
<protein>
    <recommendedName>
        <fullName evidence="2">UspA domain-containing protein</fullName>
    </recommendedName>
</protein>
<evidence type="ECO:0000313" key="4">
    <source>
        <dbReference type="Proteomes" id="UP000652013"/>
    </source>
</evidence>
<accession>A0A8J3YCY8</accession>
<comment type="caution">
    <text evidence="3">The sequence shown here is derived from an EMBL/GenBank/DDBJ whole genome shotgun (WGS) entry which is preliminary data.</text>
</comment>
<dbReference type="Proteomes" id="UP000652013">
    <property type="component" value="Unassembled WGS sequence"/>
</dbReference>
<dbReference type="Pfam" id="PF00582">
    <property type="entry name" value="Usp"/>
    <property type="match status" value="1"/>
</dbReference>
<reference evidence="3" key="1">
    <citation type="submission" date="2021-01" db="EMBL/GenBank/DDBJ databases">
        <title>Whole genome shotgun sequence of Spirilliplanes yamanashiensis NBRC 15828.</title>
        <authorList>
            <person name="Komaki H."/>
            <person name="Tamura T."/>
        </authorList>
    </citation>
    <scope>NUCLEOTIDE SEQUENCE</scope>
    <source>
        <strain evidence="3">NBRC 15828</strain>
    </source>
</reference>
<evidence type="ECO:0000256" key="1">
    <source>
        <dbReference type="ARBA" id="ARBA00008791"/>
    </source>
</evidence>
<dbReference type="EMBL" id="BOOY01000041">
    <property type="protein sequence ID" value="GIJ06426.1"/>
    <property type="molecule type" value="Genomic_DNA"/>
</dbReference>
<dbReference type="Gene3D" id="3.40.50.620">
    <property type="entry name" value="HUPs"/>
    <property type="match status" value="1"/>
</dbReference>
<dbReference type="SUPFAM" id="SSF52402">
    <property type="entry name" value="Adenine nucleotide alpha hydrolases-like"/>
    <property type="match status" value="1"/>
</dbReference>
<dbReference type="InterPro" id="IPR014729">
    <property type="entry name" value="Rossmann-like_a/b/a_fold"/>
</dbReference>
<proteinExistence type="inferred from homology"/>
<keyword evidence="4" id="KW-1185">Reference proteome</keyword>
<dbReference type="RefSeq" id="WP_203941602.1">
    <property type="nucleotide sequence ID" value="NZ_BAAAGJ010000013.1"/>
</dbReference>
<dbReference type="PRINTS" id="PR01438">
    <property type="entry name" value="UNVRSLSTRESS"/>
</dbReference>
<dbReference type="InterPro" id="IPR006015">
    <property type="entry name" value="Universal_stress_UspA"/>
</dbReference>
<dbReference type="PANTHER" id="PTHR46268:SF6">
    <property type="entry name" value="UNIVERSAL STRESS PROTEIN UP12"/>
    <property type="match status" value="1"/>
</dbReference>
<gene>
    <name evidence="3" type="ORF">Sya03_57780</name>
</gene>
<dbReference type="CDD" id="cd23659">
    <property type="entry name" value="USP_At3g01520-like"/>
    <property type="match status" value="1"/>
</dbReference>
<dbReference type="AlphaFoldDB" id="A0A8J3YCY8"/>
<sequence length="155" mass="15505">MTTTGPLLIAYDGSPNSRTAIGTAAHLLPGAAAVVLYARQPLESLAAHLEGHPALEDLRGIDAATLNASERIAAEGAELARKAGLTADPHVSSTLATAAEAIVEAADGLGARAIVLGSRGRSGVTAALLGSTSAAVLHHTRRPVIVIPPSGEDLA</sequence>
<evidence type="ECO:0000259" key="2">
    <source>
        <dbReference type="Pfam" id="PF00582"/>
    </source>
</evidence>
<dbReference type="InterPro" id="IPR006016">
    <property type="entry name" value="UspA"/>
</dbReference>
<feature type="domain" description="UspA" evidence="2">
    <location>
        <begin position="7"/>
        <end position="148"/>
    </location>
</feature>
<name>A0A8J3YCY8_9ACTN</name>
<organism evidence="3 4">
    <name type="scientific">Spirilliplanes yamanashiensis</name>
    <dbReference type="NCBI Taxonomy" id="42233"/>
    <lineage>
        <taxon>Bacteria</taxon>
        <taxon>Bacillati</taxon>
        <taxon>Actinomycetota</taxon>
        <taxon>Actinomycetes</taxon>
        <taxon>Micromonosporales</taxon>
        <taxon>Micromonosporaceae</taxon>
        <taxon>Spirilliplanes</taxon>
    </lineage>
</organism>